<comment type="similarity">
    <text evidence="1 3">Belongs to the type-B carboxylesterase/lipase family.</text>
</comment>
<dbReference type="InterPro" id="IPR002018">
    <property type="entry name" value="CarbesteraseB"/>
</dbReference>
<dbReference type="Pfam" id="PF00135">
    <property type="entry name" value="COesterase"/>
    <property type="match status" value="1"/>
</dbReference>
<organism evidence="6 7">
    <name type="scientific">Clonostachys solani</name>
    <dbReference type="NCBI Taxonomy" id="160281"/>
    <lineage>
        <taxon>Eukaryota</taxon>
        <taxon>Fungi</taxon>
        <taxon>Dikarya</taxon>
        <taxon>Ascomycota</taxon>
        <taxon>Pezizomycotina</taxon>
        <taxon>Sordariomycetes</taxon>
        <taxon>Hypocreomycetidae</taxon>
        <taxon>Hypocreales</taxon>
        <taxon>Bionectriaceae</taxon>
        <taxon>Clonostachys</taxon>
    </lineage>
</organism>
<dbReference type="EMBL" id="CABFOC020000074">
    <property type="protein sequence ID" value="CAH0057482.1"/>
    <property type="molecule type" value="Genomic_DNA"/>
</dbReference>
<sequence length="382" mass="42121">MEELLIPKSGDREVLVDLPTRTTPRYTQTVVGKKSELSADLDEFRGIPYGQVSKRWEHSRLRTHLPQNSFDATKNGPISPRPSNDENTKYFQAYLPTPQLVESEFDCLNLIIVRPSTDALSRTGMQENVKLPVLVWIHGGGGSQAGSDPFYDPGRLVLRSLEIGSPIIAVLLNFRNGIFGFMGSTDILNAQGKIGQQGLNFGLYDQKVALTWVALNIAHFGGDPKNITLGGQSSGSFAVHVHLLDNDSPLKDPLFKRAILQSGAQITLSPLPLEDLEPFWAQLCQHWDVGAKNSQQKVEVLRQIPTAAMLEFLPNCKNVKLGPIADGLTMTMDAATFPDVDTGMGKKSSRHEPIEVMIGATDIEVSFSHLMKHYLEPLLNKI</sequence>
<dbReference type="OrthoDB" id="3200163at2759"/>
<evidence type="ECO:0000313" key="7">
    <source>
        <dbReference type="Proteomes" id="UP000775872"/>
    </source>
</evidence>
<dbReference type="InterPro" id="IPR050309">
    <property type="entry name" value="Type-B_Carboxylest/Lipase"/>
</dbReference>
<gene>
    <name evidence="6" type="ORF">CSOL1703_00007263</name>
</gene>
<proteinExistence type="inferred from homology"/>
<evidence type="ECO:0000256" key="4">
    <source>
        <dbReference type="SAM" id="MobiDB-lite"/>
    </source>
</evidence>
<protein>
    <recommendedName>
        <fullName evidence="3">Carboxylic ester hydrolase</fullName>
        <ecNumber evidence="3">3.1.1.-</ecNumber>
    </recommendedName>
</protein>
<evidence type="ECO:0000256" key="3">
    <source>
        <dbReference type="RuleBase" id="RU361235"/>
    </source>
</evidence>
<evidence type="ECO:0000313" key="6">
    <source>
        <dbReference type="EMBL" id="CAH0057482.1"/>
    </source>
</evidence>
<keyword evidence="2 3" id="KW-0378">Hydrolase</keyword>
<evidence type="ECO:0000256" key="1">
    <source>
        <dbReference type="ARBA" id="ARBA00005964"/>
    </source>
</evidence>
<name>A0A9N9ZJ40_9HYPO</name>
<dbReference type="EC" id="3.1.1.-" evidence="3"/>
<comment type="caution">
    <text evidence="6">The sequence shown here is derived from an EMBL/GenBank/DDBJ whole genome shotgun (WGS) entry which is preliminary data.</text>
</comment>
<dbReference type="InterPro" id="IPR029058">
    <property type="entry name" value="AB_hydrolase_fold"/>
</dbReference>
<dbReference type="InterPro" id="IPR019826">
    <property type="entry name" value="Carboxylesterase_B_AS"/>
</dbReference>
<dbReference type="PROSITE" id="PS00122">
    <property type="entry name" value="CARBOXYLESTERASE_B_1"/>
    <property type="match status" value="1"/>
</dbReference>
<dbReference type="GO" id="GO:0016787">
    <property type="term" value="F:hydrolase activity"/>
    <property type="evidence" value="ECO:0007669"/>
    <property type="project" value="UniProtKB-KW"/>
</dbReference>
<evidence type="ECO:0000256" key="2">
    <source>
        <dbReference type="ARBA" id="ARBA00022801"/>
    </source>
</evidence>
<feature type="region of interest" description="Disordered" evidence="4">
    <location>
        <begin position="64"/>
        <end position="85"/>
    </location>
</feature>
<dbReference type="Gene3D" id="3.40.50.1820">
    <property type="entry name" value="alpha/beta hydrolase"/>
    <property type="match status" value="1"/>
</dbReference>
<dbReference type="SUPFAM" id="SSF53474">
    <property type="entry name" value="alpha/beta-Hydrolases"/>
    <property type="match status" value="1"/>
</dbReference>
<keyword evidence="7" id="KW-1185">Reference proteome</keyword>
<dbReference type="Proteomes" id="UP000775872">
    <property type="component" value="Unassembled WGS sequence"/>
</dbReference>
<evidence type="ECO:0000259" key="5">
    <source>
        <dbReference type="Pfam" id="PF00135"/>
    </source>
</evidence>
<feature type="domain" description="Carboxylesterase type B" evidence="5">
    <location>
        <begin position="30"/>
        <end position="369"/>
    </location>
</feature>
<dbReference type="AlphaFoldDB" id="A0A9N9ZJ40"/>
<accession>A0A9N9ZJ40</accession>
<reference evidence="6" key="1">
    <citation type="submission" date="2021-10" db="EMBL/GenBank/DDBJ databases">
        <authorList>
            <person name="Piombo E."/>
        </authorList>
    </citation>
    <scope>NUCLEOTIDE SEQUENCE</scope>
</reference>
<dbReference type="PANTHER" id="PTHR11559">
    <property type="entry name" value="CARBOXYLESTERASE"/>
    <property type="match status" value="1"/>
</dbReference>